<proteinExistence type="predicted"/>
<keyword evidence="1" id="KW-0812">Transmembrane</keyword>
<evidence type="ECO:0000313" key="13">
    <source>
        <dbReference type="Proteomes" id="UP000663873"/>
    </source>
</evidence>
<dbReference type="EMBL" id="CAJOBS010006795">
    <property type="protein sequence ID" value="CAF4916378.1"/>
    <property type="molecule type" value="Genomic_DNA"/>
</dbReference>
<dbReference type="Proteomes" id="UP000663825">
    <property type="component" value="Unassembled WGS sequence"/>
</dbReference>
<feature type="chain" id="PRO_5035690556" evidence="2">
    <location>
        <begin position="21"/>
        <end position="107"/>
    </location>
</feature>
<dbReference type="Proteomes" id="UP000663865">
    <property type="component" value="Unassembled WGS sequence"/>
</dbReference>
<evidence type="ECO:0000313" key="7">
    <source>
        <dbReference type="EMBL" id="CAF4129050.1"/>
    </source>
</evidence>
<dbReference type="AlphaFoldDB" id="A0A817KYP3"/>
<protein>
    <submittedName>
        <fullName evidence="3">Uncharacterized protein</fullName>
    </submittedName>
</protein>
<evidence type="ECO:0000313" key="11">
    <source>
        <dbReference type="EMBL" id="CAF4916378.1"/>
    </source>
</evidence>
<keyword evidence="13" id="KW-1185">Reference proteome</keyword>
<dbReference type="EMBL" id="CAJNXB010000015">
    <property type="protein sequence ID" value="CAF2983407.1"/>
    <property type="molecule type" value="Genomic_DNA"/>
</dbReference>
<name>A0A817KYP3_9BILA</name>
<evidence type="ECO:0000313" key="4">
    <source>
        <dbReference type="EMBL" id="CAF3175042.1"/>
    </source>
</evidence>
<evidence type="ECO:0000256" key="2">
    <source>
        <dbReference type="SAM" id="SignalP"/>
    </source>
</evidence>
<dbReference type="EMBL" id="CAJOBO010000150">
    <property type="protein sequence ID" value="CAF4144234.1"/>
    <property type="molecule type" value="Genomic_DNA"/>
</dbReference>
<dbReference type="Proteomes" id="UP000663851">
    <property type="component" value="Unassembled WGS sequence"/>
</dbReference>
<evidence type="ECO:0000313" key="3">
    <source>
        <dbReference type="EMBL" id="CAF2983407.1"/>
    </source>
</evidence>
<evidence type="ECO:0000313" key="5">
    <source>
        <dbReference type="EMBL" id="CAF3318147.1"/>
    </source>
</evidence>
<dbReference type="EMBL" id="CAJNYU010000027">
    <property type="protein sequence ID" value="CAF3318147.1"/>
    <property type="molecule type" value="Genomic_DNA"/>
</dbReference>
<evidence type="ECO:0000313" key="10">
    <source>
        <dbReference type="EMBL" id="CAF4545872.1"/>
    </source>
</evidence>
<dbReference type="EMBL" id="CAJOBQ010000303">
    <property type="protein sequence ID" value="CAF4322383.1"/>
    <property type="molecule type" value="Genomic_DNA"/>
</dbReference>
<feature type="signal peptide" evidence="2">
    <location>
        <begin position="1"/>
        <end position="20"/>
    </location>
</feature>
<keyword evidence="2" id="KW-0732">Signal</keyword>
<evidence type="ECO:0000256" key="1">
    <source>
        <dbReference type="SAM" id="Phobius"/>
    </source>
</evidence>
<evidence type="ECO:0000313" key="9">
    <source>
        <dbReference type="EMBL" id="CAF4322383.1"/>
    </source>
</evidence>
<keyword evidence="1" id="KW-0472">Membrane</keyword>
<dbReference type="Proteomes" id="UP000663833">
    <property type="component" value="Unassembled WGS sequence"/>
</dbReference>
<dbReference type="EMBL" id="CAJOBR010000778">
    <property type="protein sequence ID" value="CAF4545872.1"/>
    <property type="molecule type" value="Genomic_DNA"/>
</dbReference>
<dbReference type="EMBL" id="CAJOBP010000136">
    <property type="protein sequence ID" value="CAF4129050.1"/>
    <property type="molecule type" value="Genomic_DNA"/>
</dbReference>
<dbReference type="Proteomes" id="UP000663848">
    <property type="component" value="Unassembled WGS sequence"/>
</dbReference>
<evidence type="ECO:0000313" key="6">
    <source>
        <dbReference type="EMBL" id="CAF3328738.1"/>
    </source>
</evidence>
<dbReference type="Proteomes" id="UP000663873">
    <property type="component" value="Unassembled WGS sequence"/>
</dbReference>
<keyword evidence="1" id="KW-1133">Transmembrane helix</keyword>
<sequence>MQMKVIFMFCIILHLKDVQTKKLCHCNCCNSTSCNPAFVVAINVGEICNSTTCDLSACFMFNGTRCPMIGSDGLGDPVCAHAYTIFHGLTLFPLLITFIIFAKFYRD</sequence>
<evidence type="ECO:0000313" key="8">
    <source>
        <dbReference type="EMBL" id="CAF4144234.1"/>
    </source>
</evidence>
<dbReference type="EMBL" id="CAJNYV010000035">
    <property type="protein sequence ID" value="CAF3328738.1"/>
    <property type="molecule type" value="Genomic_DNA"/>
</dbReference>
<evidence type="ECO:0000313" key="12">
    <source>
        <dbReference type="Proteomes" id="UP000663825"/>
    </source>
</evidence>
<dbReference type="Proteomes" id="UP000663838">
    <property type="component" value="Unassembled WGS sequence"/>
</dbReference>
<reference evidence="3" key="1">
    <citation type="submission" date="2021-02" db="EMBL/GenBank/DDBJ databases">
        <authorList>
            <person name="Nowell W R."/>
        </authorList>
    </citation>
    <scope>NUCLEOTIDE SEQUENCE</scope>
</reference>
<dbReference type="Proteomes" id="UP000663862">
    <property type="component" value="Unassembled WGS sequence"/>
</dbReference>
<dbReference type="EMBL" id="CAJNYD010000013">
    <property type="protein sequence ID" value="CAF3175042.1"/>
    <property type="molecule type" value="Genomic_DNA"/>
</dbReference>
<gene>
    <name evidence="5" type="ORF">FME351_LOCUS1087</name>
    <name evidence="8" type="ORF">HFQ381_LOCUS3952</name>
    <name evidence="6" type="ORF">KIK155_LOCUS1351</name>
    <name evidence="4" type="ORF">LUA448_LOCUS629</name>
    <name evidence="10" type="ORF">QYT958_LOCUS7942</name>
    <name evidence="3" type="ORF">TIS948_LOCUS585</name>
    <name evidence="11" type="ORF">TOA249_LOCUS31775</name>
    <name evidence="9" type="ORF">TSG867_LOCUS7647</name>
    <name evidence="7" type="ORF">UJA718_LOCUS2101</name>
</gene>
<feature type="transmembrane region" description="Helical" evidence="1">
    <location>
        <begin position="85"/>
        <end position="105"/>
    </location>
</feature>
<organism evidence="3 12">
    <name type="scientific">Rotaria socialis</name>
    <dbReference type="NCBI Taxonomy" id="392032"/>
    <lineage>
        <taxon>Eukaryota</taxon>
        <taxon>Metazoa</taxon>
        <taxon>Spiralia</taxon>
        <taxon>Gnathifera</taxon>
        <taxon>Rotifera</taxon>
        <taxon>Eurotatoria</taxon>
        <taxon>Bdelloidea</taxon>
        <taxon>Philodinida</taxon>
        <taxon>Philodinidae</taxon>
        <taxon>Rotaria</taxon>
    </lineage>
</organism>
<comment type="caution">
    <text evidence="3">The sequence shown here is derived from an EMBL/GenBank/DDBJ whole genome shotgun (WGS) entry which is preliminary data.</text>
</comment>
<dbReference type="OrthoDB" id="10352367at2759"/>
<dbReference type="Proteomes" id="UP000663869">
    <property type="component" value="Unassembled WGS sequence"/>
</dbReference>
<accession>A0A817KYP3</accession>